<keyword evidence="1" id="KW-0472">Membrane</keyword>
<accession>A0ABR2JKJ7</accession>
<dbReference type="EMBL" id="JAPFFF010000011">
    <property type="protein sequence ID" value="KAK8878420.1"/>
    <property type="molecule type" value="Genomic_DNA"/>
</dbReference>
<sequence>MRIVLNILDSDGEPIRKKANEAFTSLFTINPLAKELFNTISPVTDLIKIGFLLLILIAAFIKNFKANFSLKKSASSYQNEFSRNSSRDLSNFDSYYESNVDVKRHIQLDDKLDEE</sequence>
<dbReference type="Proteomes" id="UP001470230">
    <property type="component" value="Unassembled WGS sequence"/>
</dbReference>
<reference evidence="2 3" key="1">
    <citation type="submission" date="2024-04" db="EMBL/GenBank/DDBJ databases">
        <title>Tritrichomonas musculus Genome.</title>
        <authorList>
            <person name="Alves-Ferreira E."/>
            <person name="Grigg M."/>
            <person name="Lorenzi H."/>
            <person name="Galac M."/>
        </authorList>
    </citation>
    <scope>NUCLEOTIDE SEQUENCE [LARGE SCALE GENOMIC DNA]</scope>
    <source>
        <strain evidence="2 3">EAF2021</strain>
    </source>
</reference>
<protein>
    <submittedName>
        <fullName evidence="2">Uncharacterized protein</fullName>
    </submittedName>
</protein>
<comment type="caution">
    <text evidence="2">The sequence shown here is derived from an EMBL/GenBank/DDBJ whole genome shotgun (WGS) entry which is preliminary data.</text>
</comment>
<organism evidence="2 3">
    <name type="scientific">Tritrichomonas musculus</name>
    <dbReference type="NCBI Taxonomy" id="1915356"/>
    <lineage>
        <taxon>Eukaryota</taxon>
        <taxon>Metamonada</taxon>
        <taxon>Parabasalia</taxon>
        <taxon>Tritrichomonadida</taxon>
        <taxon>Tritrichomonadidae</taxon>
        <taxon>Tritrichomonas</taxon>
    </lineage>
</organism>
<evidence type="ECO:0000313" key="3">
    <source>
        <dbReference type="Proteomes" id="UP001470230"/>
    </source>
</evidence>
<keyword evidence="1" id="KW-0812">Transmembrane</keyword>
<name>A0ABR2JKJ7_9EUKA</name>
<gene>
    <name evidence="2" type="ORF">M9Y10_005193</name>
</gene>
<feature type="transmembrane region" description="Helical" evidence="1">
    <location>
        <begin position="46"/>
        <end position="64"/>
    </location>
</feature>
<proteinExistence type="predicted"/>
<keyword evidence="3" id="KW-1185">Reference proteome</keyword>
<keyword evidence="1" id="KW-1133">Transmembrane helix</keyword>
<evidence type="ECO:0000313" key="2">
    <source>
        <dbReference type="EMBL" id="KAK8878420.1"/>
    </source>
</evidence>
<evidence type="ECO:0000256" key="1">
    <source>
        <dbReference type="SAM" id="Phobius"/>
    </source>
</evidence>